<evidence type="ECO:0000313" key="2">
    <source>
        <dbReference type="Proteomes" id="UP000326396"/>
    </source>
</evidence>
<sequence>MCIHTCGEHLERFSLYISKVQIGNSDLYSSSLSYPDARFNPLGLSDPKGTRGFIEPKQLAYGEVINRWFAMLGASIKDSQDCHNPESMGKQYFITSYGLRKDFPGVGLPEPFGYFADLVSSNVLTSLAFH</sequence>
<accession>A0A5N6PHA0</accession>
<dbReference type="AlphaFoldDB" id="A0A5N6PHA0"/>
<comment type="caution">
    <text evidence="1">The sequence shown here is derived from an EMBL/GenBank/DDBJ whole genome shotgun (WGS) entry which is preliminary data.</text>
</comment>
<dbReference type="Proteomes" id="UP000326396">
    <property type="component" value="Linkage Group LG12"/>
</dbReference>
<protein>
    <submittedName>
        <fullName evidence="1">Uncharacterized protein</fullName>
    </submittedName>
</protein>
<name>A0A5N6PHA0_9ASTR</name>
<gene>
    <name evidence="1" type="ORF">E3N88_08805</name>
</gene>
<organism evidence="1 2">
    <name type="scientific">Mikania micrantha</name>
    <name type="common">bitter vine</name>
    <dbReference type="NCBI Taxonomy" id="192012"/>
    <lineage>
        <taxon>Eukaryota</taxon>
        <taxon>Viridiplantae</taxon>
        <taxon>Streptophyta</taxon>
        <taxon>Embryophyta</taxon>
        <taxon>Tracheophyta</taxon>
        <taxon>Spermatophyta</taxon>
        <taxon>Magnoliopsida</taxon>
        <taxon>eudicotyledons</taxon>
        <taxon>Gunneridae</taxon>
        <taxon>Pentapetalae</taxon>
        <taxon>asterids</taxon>
        <taxon>campanulids</taxon>
        <taxon>Asterales</taxon>
        <taxon>Asteraceae</taxon>
        <taxon>Asteroideae</taxon>
        <taxon>Heliantheae alliance</taxon>
        <taxon>Eupatorieae</taxon>
        <taxon>Mikania</taxon>
    </lineage>
</organism>
<keyword evidence="2" id="KW-1185">Reference proteome</keyword>
<reference evidence="1 2" key="1">
    <citation type="submission" date="2019-05" db="EMBL/GenBank/DDBJ databases">
        <title>Mikania micrantha, genome provides insights into the molecular mechanism of rapid growth.</title>
        <authorList>
            <person name="Liu B."/>
        </authorList>
    </citation>
    <scope>NUCLEOTIDE SEQUENCE [LARGE SCALE GENOMIC DNA]</scope>
    <source>
        <strain evidence="1">NLD-2019</strain>
        <tissue evidence="1">Leaf</tissue>
    </source>
</reference>
<evidence type="ECO:0000313" key="1">
    <source>
        <dbReference type="EMBL" id="KAD6454099.1"/>
    </source>
</evidence>
<dbReference type="EMBL" id="SZYD01000004">
    <property type="protein sequence ID" value="KAD6454099.1"/>
    <property type="molecule type" value="Genomic_DNA"/>
</dbReference>
<dbReference type="OrthoDB" id="10603855at2759"/>
<proteinExistence type="predicted"/>